<evidence type="ECO:0000313" key="3">
    <source>
        <dbReference type="EMBL" id="OJI94956.1"/>
    </source>
</evidence>
<feature type="domain" description="Alpha/beta hydrolase fold-3" evidence="2">
    <location>
        <begin position="51"/>
        <end position="249"/>
    </location>
</feature>
<comment type="caution">
    <text evidence="3">The sequence shown here is derived from an EMBL/GenBank/DDBJ whole genome shotgun (WGS) entry which is preliminary data.</text>
</comment>
<dbReference type="InterPro" id="IPR050300">
    <property type="entry name" value="GDXG_lipolytic_enzyme"/>
</dbReference>
<dbReference type="InterPro" id="IPR029058">
    <property type="entry name" value="AB_hydrolase_fold"/>
</dbReference>
<dbReference type="SUPFAM" id="SSF53474">
    <property type="entry name" value="alpha/beta-Hydrolases"/>
    <property type="match status" value="1"/>
</dbReference>
<evidence type="ECO:0000259" key="2">
    <source>
        <dbReference type="Pfam" id="PF07859"/>
    </source>
</evidence>
<dbReference type="EMBL" id="MLCB01000073">
    <property type="protein sequence ID" value="OJI94956.1"/>
    <property type="molecule type" value="Genomic_DNA"/>
</dbReference>
<dbReference type="STRING" id="696762.PFRI_08570"/>
<dbReference type="Pfam" id="PF07859">
    <property type="entry name" value="Abhydrolase_3"/>
    <property type="match status" value="1"/>
</dbReference>
<proteinExistence type="predicted"/>
<sequence length="286" mass="31457">MYNAKNINEGRQILDAVQTETPDIYDIDTRQHSDPKGTWYLPRKSKSNATILYLHGGGYTFHGAMSKRFAAMLAHHIGAPLFAPEYRLTPEHPHPAQAEDALSAWHHVAKDTPPKNIVIIGDSAGGHMVLMLLLALREQVMPQPAACIALCPWTDIGDRGESLSANDKSDLVQGWMALQFGTWLDPDGTYGRKALSPIEHDYSGLAPLYLQAGGQEILRDMILQFAQQQVVNGADVICDLWPAMPHDFQLMDSTQQDSAEALARITECVQSKVDGVGEFGKGLRSV</sequence>
<reference evidence="3 4" key="1">
    <citation type="submission" date="2016-10" db="EMBL/GenBank/DDBJ databases">
        <title>Genome sequence of Planktotalea frisia SH6-1.</title>
        <authorList>
            <person name="Poehlein A."/>
            <person name="Bakenhus I."/>
            <person name="Voget S."/>
            <person name="Brinkhoff T."/>
            <person name="Simon M."/>
        </authorList>
    </citation>
    <scope>NUCLEOTIDE SEQUENCE [LARGE SCALE GENOMIC DNA]</scope>
    <source>
        <strain evidence="3 4">SH6-1</strain>
    </source>
</reference>
<dbReference type="Gene3D" id="3.40.50.1820">
    <property type="entry name" value="alpha/beta hydrolase"/>
    <property type="match status" value="1"/>
</dbReference>
<dbReference type="EC" id="3.1.1.-" evidence="3"/>
<dbReference type="PANTHER" id="PTHR48081">
    <property type="entry name" value="AB HYDROLASE SUPERFAMILY PROTEIN C4A8.06C"/>
    <property type="match status" value="1"/>
</dbReference>
<organism evidence="3 4">
    <name type="scientific">Planktotalea frisia</name>
    <dbReference type="NCBI Taxonomy" id="696762"/>
    <lineage>
        <taxon>Bacteria</taxon>
        <taxon>Pseudomonadati</taxon>
        <taxon>Pseudomonadota</taxon>
        <taxon>Alphaproteobacteria</taxon>
        <taxon>Rhodobacterales</taxon>
        <taxon>Paracoccaceae</taxon>
        <taxon>Planktotalea</taxon>
    </lineage>
</organism>
<accession>A0A1L9P0C9</accession>
<gene>
    <name evidence="3" type="primary">lipR</name>
    <name evidence="3" type="ORF">PFRI_08570</name>
</gene>
<dbReference type="RefSeq" id="WP_072629507.1">
    <property type="nucleotide sequence ID" value="NZ_MLCB01000073.1"/>
</dbReference>
<dbReference type="InterPro" id="IPR013094">
    <property type="entry name" value="AB_hydrolase_3"/>
</dbReference>
<evidence type="ECO:0000256" key="1">
    <source>
        <dbReference type="ARBA" id="ARBA00022801"/>
    </source>
</evidence>
<dbReference type="Proteomes" id="UP000184514">
    <property type="component" value="Unassembled WGS sequence"/>
</dbReference>
<name>A0A1L9P0C9_9RHOB</name>
<protein>
    <submittedName>
        <fullName evidence="3">Putative acetyl-hydrolase LipR</fullName>
        <ecNumber evidence="3">3.1.1.-</ecNumber>
    </submittedName>
</protein>
<dbReference type="GO" id="GO:0016787">
    <property type="term" value="F:hydrolase activity"/>
    <property type="evidence" value="ECO:0007669"/>
    <property type="project" value="UniProtKB-KW"/>
</dbReference>
<dbReference type="PANTHER" id="PTHR48081:SF8">
    <property type="entry name" value="ALPHA_BETA HYDROLASE FOLD-3 DOMAIN-CONTAINING PROTEIN-RELATED"/>
    <property type="match status" value="1"/>
</dbReference>
<keyword evidence="1 3" id="KW-0378">Hydrolase</keyword>
<evidence type="ECO:0000313" key="4">
    <source>
        <dbReference type="Proteomes" id="UP000184514"/>
    </source>
</evidence>
<dbReference type="AlphaFoldDB" id="A0A1L9P0C9"/>
<keyword evidence="4" id="KW-1185">Reference proteome</keyword>